<dbReference type="PROSITE" id="PS51257">
    <property type="entry name" value="PROKAR_LIPOPROTEIN"/>
    <property type="match status" value="1"/>
</dbReference>
<dbReference type="InterPro" id="IPR021109">
    <property type="entry name" value="Peptidase_aspartic_dom_sf"/>
</dbReference>
<dbReference type="EMBL" id="FOYQ01000002">
    <property type="protein sequence ID" value="SFR52219.1"/>
    <property type="molecule type" value="Genomic_DNA"/>
</dbReference>
<dbReference type="SUPFAM" id="SSF50630">
    <property type="entry name" value="Acid proteases"/>
    <property type="match status" value="1"/>
</dbReference>
<protein>
    <recommendedName>
        <fullName evidence="3">Aspartyl protease</fullName>
    </recommendedName>
</protein>
<dbReference type="STRING" id="400055.SAMN04490243_2566"/>
<reference evidence="1 2" key="1">
    <citation type="submission" date="2016-10" db="EMBL/GenBank/DDBJ databases">
        <authorList>
            <person name="de Groot N.N."/>
        </authorList>
    </citation>
    <scope>NUCLEOTIDE SEQUENCE [LARGE SCALE GENOMIC DNA]</scope>
    <source>
        <strain evidence="1 2">DSM 21019</strain>
    </source>
</reference>
<name>A0A1I6HCP4_9FLAO</name>
<gene>
    <name evidence="1" type="ORF">SAMN04490243_2566</name>
</gene>
<accession>A0A1I6HCP4</accession>
<dbReference type="AlphaFoldDB" id="A0A1I6HCP4"/>
<dbReference type="OrthoDB" id="5580718at2"/>
<dbReference type="Gene3D" id="2.40.70.10">
    <property type="entry name" value="Acid Proteases"/>
    <property type="match status" value="2"/>
</dbReference>
<organism evidence="1 2">
    <name type="scientific">Robiginitalea myxolifaciens</name>
    <dbReference type="NCBI Taxonomy" id="400055"/>
    <lineage>
        <taxon>Bacteria</taxon>
        <taxon>Pseudomonadati</taxon>
        <taxon>Bacteroidota</taxon>
        <taxon>Flavobacteriia</taxon>
        <taxon>Flavobacteriales</taxon>
        <taxon>Flavobacteriaceae</taxon>
        <taxon>Robiginitalea</taxon>
    </lineage>
</organism>
<proteinExistence type="predicted"/>
<keyword evidence="2" id="KW-1185">Reference proteome</keyword>
<evidence type="ECO:0000313" key="1">
    <source>
        <dbReference type="EMBL" id="SFR52219.1"/>
    </source>
</evidence>
<dbReference type="RefSeq" id="WP_143099983.1">
    <property type="nucleotide sequence ID" value="NZ_FOYQ01000002.1"/>
</dbReference>
<dbReference type="Proteomes" id="UP000199534">
    <property type="component" value="Unassembled WGS sequence"/>
</dbReference>
<evidence type="ECO:0008006" key="3">
    <source>
        <dbReference type="Google" id="ProtNLM"/>
    </source>
</evidence>
<sequence length="295" mass="32824">MANKINYAILLLVFPLVLGCSLSRKMQRGSVEPENFTEKVSFTTTKGIILVPAEFEGTVKNYLFDSGSQLTSIQRTQTKGRRVTVRGASNRTIQSGTEVLKSFKIGDVDFRNTFATNEDYVGLKEQIPNFGGILGRPIIDRTNWLIDMPKREFVISSEIFPDEGFTEIPLEQGSSGADYTRIELDGKVHKAIVDLGSVAMLNVPIDSPLASELLKTYDFEDRPRERYTIGGLRSIIEKVAVLPELRIGDLIFKNVEVSLNQSSQVRVGMNLFHNAIININSAQNSISIKFASEVN</sequence>
<evidence type="ECO:0000313" key="2">
    <source>
        <dbReference type="Proteomes" id="UP000199534"/>
    </source>
</evidence>